<dbReference type="PANTHER" id="PTHR12526">
    <property type="entry name" value="GLYCOSYLTRANSFERASE"/>
    <property type="match status" value="1"/>
</dbReference>
<keyword evidence="1" id="KW-0328">Glycosyltransferase</keyword>
<dbReference type="AlphaFoldDB" id="A0A1H6WMK3"/>
<gene>
    <name evidence="5" type="ORF">SAMN04487997_2653</name>
</gene>
<dbReference type="RefSeq" id="WP_091337685.1">
    <property type="nucleotide sequence ID" value="NZ_FNYC01000005.1"/>
</dbReference>
<evidence type="ECO:0000256" key="1">
    <source>
        <dbReference type="ARBA" id="ARBA00022676"/>
    </source>
</evidence>
<dbReference type="InterPro" id="IPR028098">
    <property type="entry name" value="Glyco_trans_4-like_N"/>
</dbReference>
<organism evidence="5 6">
    <name type="scientific">Frateuria terrea</name>
    <dbReference type="NCBI Taxonomy" id="529704"/>
    <lineage>
        <taxon>Bacteria</taxon>
        <taxon>Pseudomonadati</taxon>
        <taxon>Pseudomonadota</taxon>
        <taxon>Gammaproteobacteria</taxon>
        <taxon>Lysobacterales</taxon>
        <taxon>Rhodanobacteraceae</taxon>
        <taxon>Frateuria</taxon>
    </lineage>
</organism>
<dbReference type="InterPro" id="IPR001296">
    <property type="entry name" value="Glyco_trans_1"/>
</dbReference>
<sequence length="375" mass="40746">MKLALVVPGGVDRGGERRVIPALLHLIARLAQSHEVHVFALRQEARPACWPLAGATIHNVGDGGTRLRAIRAIALENRRAPFDRIHAIFSGPCGQVAVAAGLWLHCPTLVHIAGGELVALRDIHYGGRQNWRGRLCEALVLRCADQVTAASAPIIDTLHHLGIDAQRVPLGVDLASWPPQPPRRRGPGPARLIHVASLNRVKDQPTLLRALAALQERGIDYRMEIVGVDTLGGEIQRLATTLGLDGRVHFLGFRTQHELRPLMYAAQLLVMSSRHEAGPLVLLEAAVAGVPTVGTAVGHLAEWAPNAALTVPPGDWTALADAIEHVLTDEDLRLQLAWSAQRRAMREDADHTARAFEALYLSVRDAPALPVRLRR</sequence>
<dbReference type="STRING" id="529704.SAMN02927913_2630"/>
<dbReference type="OrthoDB" id="5941917at2"/>
<feature type="domain" description="Glycosyl transferase family 1" evidence="3">
    <location>
        <begin position="188"/>
        <end position="341"/>
    </location>
</feature>
<dbReference type="Pfam" id="PF00534">
    <property type="entry name" value="Glycos_transf_1"/>
    <property type="match status" value="1"/>
</dbReference>
<dbReference type="CDD" id="cd03801">
    <property type="entry name" value="GT4_PimA-like"/>
    <property type="match status" value="1"/>
</dbReference>
<dbReference type="Pfam" id="PF13579">
    <property type="entry name" value="Glyco_trans_4_4"/>
    <property type="match status" value="1"/>
</dbReference>
<dbReference type="PANTHER" id="PTHR12526:SF510">
    <property type="entry name" value="D-INOSITOL 3-PHOSPHATE GLYCOSYLTRANSFERASE"/>
    <property type="match status" value="1"/>
</dbReference>
<evidence type="ECO:0000259" key="3">
    <source>
        <dbReference type="Pfam" id="PF00534"/>
    </source>
</evidence>
<dbReference type="EMBL" id="FNYC01000005">
    <property type="protein sequence ID" value="SEJ18148.1"/>
    <property type="molecule type" value="Genomic_DNA"/>
</dbReference>
<name>A0A1H6WMK3_9GAMM</name>
<protein>
    <submittedName>
        <fullName evidence="5">Glycosyltransferase involved in cell wall bisynthesis</fullName>
    </submittedName>
</protein>
<keyword evidence="2 5" id="KW-0808">Transferase</keyword>
<evidence type="ECO:0000256" key="2">
    <source>
        <dbReference type="ARBA" id="ARBA00022679"/>
    </source>
</evidence>
<dbReference type="SUPFAM" id="SSF53756">
    <property type="entry name" value="UDP-Glycosyltransferase/glycogen phosphorylase"/>
    <property type="match status" value="1"/>
</dbReference>
<keyword evidence="6" id="KW-1185">Reference proteome</keyword>
<evidence type="ECO:0000259" key="4">
    <source>
        <dbReference type="Pfam" id="PF13579"/>
    </source>
</evidence>
<dbReference type="Proteomes" id="UP000199420">
    <property type="component" value="Unassembled WGS sequence"/>
</dbReference>
<dbReference type="GO" id="GO:0016757">
    <property type="term" value="F:glycosyltransferase activity"/>
    <property type="evidence" value="ECO:0007669"/>
    <property type="project" value="UniProtKB-KW"/>
</dbReference>
<accession>A0A1H6WMK3</accession>
<proteinExistence type="predicted"/>
<feature type="domain" description="Glycosyltransferase subfamily 4-like N-terminal" evidence="4">
    <location>
        <begin position="22"/>
        <end position="168"/>
    </location>
</feature>
<reference evidence="5 6" key="1">
    <citation type="submission" date="2016-10" db="EMBL/GenBank/DDBJ databases">
        <authorList>
            <person name="de Groot N.N."/>
        </authorList>
    </citation>
    <scope>NUCLEOTIDE SEQUENCE [LARGE SCALE GENOMIC DNA]</scope>
    <source>
        <strain evidence="5 6">DSM 26515</strain>
    </source>
</reference>
<evidence type="ECO:0000313" key="6">
    <source>
        <dbReference type="Proteomes" id="UP000199420"/>
    </source>
</evidence>
<dbReference type="GO" id="GO:1901135">
    <property type="term" value="P:carbohydrate derivative metabolic process"/>
    <property type="evidence" value="ECO:0007669"/>
    <property type="project" value="UniProtKB-ARBA"/>
</dbReference>
<evidence type="ECO:0000313" key="5">
    <source>
        <dbReference type="EMBL" id="SEJ18148.1"/>
    </source>
</evidence>
<dbReference type="Gene3D" id="3.40.50.2000">
    <property type="entry name" value="Glycogen Phosphorylase B"/>
    <property type="match status" value="2"/>
</dbReference>